<sequence length="870" mass="94536">MSLRRMAYWPSLLCLAIWTTLHTAAAQTTAHIPAKILNLVPACAQNCFEVFISTNLDRRICGDAPSLQCLCRQRGKSGYTIGEGALSCILGESMSGSCKDGNENGDVLTAAYNMCSAVSDAASKTHPVIVATSVTNPSGTRSLPVPTPTETVTSTRTTTALRGTTTTVAPDESISQTTPPTNARSTAYPNTASPTPSASRPQLDSSQIAGITLGCAAVVIFGILLVFLGRCIRRRRFGDLEAGFSKMRESMSLGRKSRHGNLPVVQITSPLDRIPAERNLTDPRWQPNQPTAQPEAVGLAISPFGAGAAVRDPSGLTPTPVPAPAPAPAQWRVPKVVLTPASNAPTPKADRSPPKPTLTLAIPKGPERVIQVPASRRDSVVTEFAEDGEYEVAPVGSTIWRPPPTDPQSATRYYFVDKGGNWILRNTSTRGPETRKPQKMPSPAPPAIHEVPSVPVKAELPSPEDKTKAERAKEAYGGFSPDAVVPPLRLPFKPDQAKLGSPIAFKDQRREPRFSSSHPRARLSQTAETVLREPASAKNRPPDTYFAMIREARDLTGGKNRRRSARRTSRRVSQDSATSIESAVAEPFEDEDIIEDEPQVDLSPVVESPQAPISPGKSPVTYPKIRRPTDRQQVAAFNRTPEADLLPPAHRYNMWHPQQTNYRTAGENVSPRRNVTPAGPPQPNWGPRPWNAPSLNPVPNRNPGQLRTGSPETRLSPVSPIEQQYWQRQRQVANPASYWSQPQRPRARTRPPQPTPLYELPAENIPQTQYNSPPQQRNITPRPAERSSPSPQTPLSADSSSQSSLLAKRRGADKAAVLALADDSGKDATLRKAKTGWTREEPSGPVPITPGWVPELTPTRKGNDLFLNVR</sequence>
<name>A0A175VRC0_9PEZI</name>
<dbReference type="Proteomes" id="UP000078237">
    <property type="component" value="Unassembled WGS sequence"/>
</dbReference>
<accession>A0A175VRC0</accession>
<feature type="compositionally biased region" description="Low complexity" evidence="5">
    <location>
        <begin position="795"/>
        <end position="806"/>
    </location>
</feature>
<keyword evidence="3 6" id="KW-1133">Transmembrane helix</keyword>
<keyword evidence="7" id="KW-0732">Signal</keyword>
<feature type="compositionally biased region" description="Polar residues" evidence="5">
    <location>
        <begin position="693"/>
        <end position="713"/>
    </location>
</feature>
<feature type="compositionally biased region" description="Low complexity" evidence="5">
    <location>
        <begin position="142"/>
        <end position="170"/>
    </location>
</feature>
<evidence type="ECO:0000256" key="7">
    <source>
        <dbReference type="SAM" id="SignalP"/>
    </source>
</evidence>
<evidence type="ECO:0000256" key="5">
    <source>
        <dbReference type="SAM" id="MobiDB-lite"/>
    </source>
</evidence>
<feature type="region of interest" description="Disordered" evidence="5">
    <location>
        <begin position="664"/>
        <end position="870"/>
    </location>
</feature>
<evidence type="ECO:0008006" key="10">
    <source>
        <dbReference type="Google" id="ProtNLM"/>
    </source>
</evidence>
<evidence type="ECO:0000256" key="3">
    <source>
        <dbReference type="ARBA" id="ARBA00022989"/>
    </source>
</evidence>
<feature type="compositionally biased region" description="Basic residues" evidence="5">
    <location>
        <begin position="559"/>
        <end position="570"/>
    </location>
</feature>
<dbReference type="GO" id="GO:0071944">
    <property type="term" value="C:cell periphery"/>
    <property type="evidence" value="ECO:0007669"/>
    <property type="project" value="UniProtKB-ARBA"/>
</dbReference>
<dbReference type="GO" id="GO:0016020">
    <property type="term" value="C:membrane"/>
    <property type="evidence" value="ECO:0007669"/>
    <property type="project" value="UniProtKB-SubCell"/>
</dbReference>
<feature type="region of interest" description="Disordered" evidence="5">
    <location>
        <begin position="604"/>
        <end position="627"/>
    </location>
</feature>
<evidence type="ECO:0000256" key="6">
    <source>
        <dbReference type="SAM" id="Phobius"/>
    </source>
</evidence>
<keyword evidence="2 6" id="KW-0812">Transmembrane</keyword>
<keyword evidence="9" id="KW-1185">Reference proteome</keyword>
<dbReference type="PANTHER" id="PTHR15549:SF30">
    <property type="entry name" value="MID2 DOMAIN-CONTAINING PROTEIN"/>
    <property type="match status" value="1"/>
</dbReference>
<dbReference type="OrthoDB" id="3946741at2759"/>
<evidence type="ECO:0000313" key="9">
    <source>
        <dbReference type="Proteomes" id="UP000078237"/>
    </source>
</evidence>
<dbReference type="InterPro" id="IPR051694">
    <property type="entry name" value="Immunoregulatory_rcpt-like"/>
</dbReference>
<feature type="transmembrane region" description="Helical" evidence="6">
    <location>
        <begin position="208"/>
        <end position="228"/>
    </location>
</feature>
<proteinExistence type="predicted"/>
<feature type="chain" id="PRO_5008043275" description="Extracellular membrane protein CFEM domain-containing protein" evidence="7">
    <location>
        <begin position="27"/>
        <end position="870"/>
    </location>
</feature>
<dbReference type="AlphaFoldDB" id="A0A175VRC0"/>
<dbReference type="STRING" id="100816.A0A175VRC0"/>
<feature type="compositionally biased region" description="Polar residues" evidence="5">
    <location>
        <begin position="173"/>
        <end position="203"/>
    </location>
</feature>
<evidence type="ECO:0000313" key="8">
    <source>
        <dbReference type="EMBL" id="KXX73923.1"/>
    </source>
</evidence>
<protein>
    <recommendedName>
        <fullName evidence="10">Extracellular membrane protein CFEM domain-containing protein</fullName>
    </recommendedName>
</protein>
<dbReference type="PANTHER" id="PTHR15549">
    <property type="entry name" value="PAIRED IMMUNOGLOBULIN-LIKE TYPE 2 RECEPTOR"/>
    <property type="match status" value="1"/>
</dbReference>
<evidence type="ECO:0000256" key="1">
    <source>
        <dbReference type="ARBA" id="ARBA00004167"/>
    </source>
</evidence>
<feature type="compositionally biased region" description="Polar residues" evidence="5">
    <location>
        <begin position="765"/>
        <end position="779"/>
    </location>
</feature>
<comment type="subcellular location">
    <subcellularLocation>
        <location evidence="1">Membrane</location>
        <topology evidence="1">Single-pass membrane protein</topology>
    </subcellularLocation>
</comment>
<evidence type="ECO:0000256" key="2">
    <source>
        <dbReference type="ARBA" id="ARBA00022692"/>
    </source>
</evidence>
<feature type="compositionally biased region" description="Polar residues" evidence="5">
    <location>
        <begin position="721"/>
        <end position="740"/>
    </location>
</feature>
<dbReference type="VEuPathDB" id="FungiDB:MMYC01_209671"/>
<feature type="compositionally biased region" description="Polar residues" evidence="5">
    <location>
        <begin position="514"/>
        <end position="528"/>
    </location>
</feature>
<feature type="signal peptide" evidence="7">
    <location>
        <begin position="1"/>
        <end position="26"/>
    </location>
</feature>
<gene>
    <name evidence="8" type="ORF">MMYC01_209671</name>
</gene>
<evidence type="ECO:0000256" key="4">
    <source>
        <dbReference type="ARBA" id="ARBA00023136"/>
    </source>
</evidence>
<keyword evidence="4 6" id="KW-0472">Membrane</keyword>
<feature type="region of interest" description="Disordered" evidence="5">
    <location>
        <begin position="508"/>
        <end position="592"/>
    </location>
</feature>
<comment type="caution">
    <text evidence="8">The sequence shown here is derived from an EMBL/GenBank/DDBJ whole genome shotgun (WGS) entry which is preliminary data.</text>
</comment>
<feature type="region of interest" description="Disordered" evidence="5">
    <location>
        <begin position="426"/>
        <end position="450"/>
    </location>
</feature>
<feature type="region of interest" description="Disordered" evidence="5">
    <location>
        <begin position="135"/>
        <end position="203"/>
    </location>
</feature>
<organism evidence="8 9">
    <name type="scientific">Madurella mycetomatis</name>
    <dbReference type="NCBI Taxonomy" id="100816"/>
    <lineage>
        <taxon>Eukaryota</taxon>
        <taxon>Fungi</taxon>
        <taxon>Dikarya</taxon>
        <taxon>Ascomycota</taxon>
        <taxon>Pezizomycotina</taxon>
        <taxon>Sordariomycetes</taxon>
        <taxon>Sordariomycetidae</taxon>
        <taxon>Sordariales</taxon>
        <taxon>Sordariales incertae sedis</taxon>
        <taxon>Madurella</taxon>
    </lineage>
</organism>
<reference evidence="8 9" key="1">
    <citation type="journal article" date="2016" name="Genome Announc.">
        <title>Genome Sequence of Madurella mycetomatis mm55, Isolated from a Human Mycetoma Case in Sudan.</title>
        <authorList>
            <person name="Smit S."/>
            <person name="Derks M.F."/>
            <person name="Bervoets S."/>
            <person name="Fahal A."/>
            <person name="van Leeuwen W."/>
            <person name="van Belkum A."/>
            <person name="van de Sande W.W."/>
        </authorList>
    </citation>
    <scope>NUCLEOTIDE SEQUENCE [LARGE SCALE GENOMIC DNA]</scope>
    <source>
        <strain evidence="9">mm55</strain>
    </source>
</reference>
<dbReference type="EMBL" id="LCTW02000406">
    <property type="protein sequence ID" value="KXX73923.1"/>
    <property type="molecule type" value="Genomic_DNA"/>
</dbReference>